<organism evidence="3 4">
    <name type="scientific">Massilia cellulosiltytica</name>
    <dbReference type="NCBI Taxonomy" id="2683234"/>
    <lineage>
        <taxon>Bacteria</taxon>
        <taxon>Pseudomonadati</taxon>
        <taxon>Pseudomonadota</taxon>
        <taxon>Betaproteobacteria</taxon>
        <taxon>Burkholderiales</taxon>
        <taxon>Oxalobacteraceae</taxon>
        <taxon>Telluria group</taxon>
        <taxon>Massilia</taxon>
    </lineage>
</organism>
<gene>
    <name evidence="3" type="ORF">GPY61_11775</name>
</gene>
<name>A0A7X3FYX3_9BURK</name>
<dbReference type="EMBL" id="WSES01000003">
    <property type="protein sequence ID" value="MVW60606.1"/>
    <property type="molecule type" value="Genomic_DNA"/>
</dbReference>
<feature type="transmembrane region" description="Helical" evidence="1">
    <location>
        <begin position="183"/>
        <end position="202"/>
    </location>
</feature>
<keyword evidence="2" id="KW-0732">Signal</keyword>
<evidence type="ECO:0000256" key="2">
    <source>
        <dbReference type="SAM" id="SignalP"/>
    </source>
</evidence>
<dbReference type="RefSeq" id="WP_160408689.1">
    <property type="nucleotide sequence ID" value="NZ_WSES01000003.1"/>
</dbReference>
<sequence length="211" mass="21339">MIFDVQKRLLRRVALALALAAGCGAASASVLHVAIDTSTFGATSGYIDMEFSAIAGAPLATAVVSNLVGLAATPDIQWGVDPVSGGYSFRNDTLNLLSHAATFGGIVSFDLAITGAADPGAGYASVFKVAAFDGANYLGNFDPATGALAAFLWTPAPVAGASGDVLAAVFDDSVTLLPEPADWLLMAIGMAVLVLALQRQGLASPRAANRP</sequence>
<dbReference type="Proteomes" id="UP000443353">
    <property type="component" value="Unassembled WGS sequence"/>
</dbReference>
<evidence type="ECO:0008006" key="5">
    <source>
        <dbReference type="Google" id="ProtNLM"/>
    </source>
</evidence>
<keyword evidence="1" id="KW-1133">Transmembrane helix</keyword>
<evidence type="ECO:0000313" key="3">
    <source>
        <dbReference type="EMBL" id="MVW60606.1"/>
    </source>
</evidence>
<comment type="caution">
    <text evidence="3">The sequence shown here is derived from an EMBL/GenBank/DDBJ whole genome shotgun (WGS) entry which is preliminary data.</text>
</comment>
<dbReference type="AlphaFoldDB" id="A0A7X3FYX3"/>
<proteinExistence type="predicted"/>
<keyword evidence="4" id="KW-1185">Reference proteome</keyword>
<reference evidence="3 4" key="1">
    <citation type="submission" date="2019-12" db="EMBL/GenBank/DDBJ databases">
        <authorList>
            <person name="Li C."/>
            <person name="Zhao J."/>
        </authorList>
    </citation>
    <scope>NUCLEOTIDE SEQUENCE [LARGE SCALE GENOMIC DNA]</scope>
    <source>
        <strain evidence="3 4">NEAU-DD11</strain>
    </source>
</reference>
<feature type="chain" id="PRO_5030663811" description="PEP-CTERM sorting domain-containing protein" evidence="2">
    <location>
        <begin position="29"/>
        <end position="211"/>
    </location>
</feature>
<feature type="signal peptide" evidence="2">
    <location>
        <begin position="1"/>
        <end position="28"/>
    </location>
</feature>
<keyword evidence="1" id="KW-0812">Transmembrane</keyword>
<evidence type="ECO:0000313" key="4">
    <source>
        <dbReference type="Proteomes" id="UP000443353"/>
    </source>
</evidence>
<dbReference type="NCBIfam" id="NF038129">
    <property type="entry name" value="PEP_NF038129"/>
    <property type="match status" value="1"/>
</dbReference>
<dbReference type="PROSITE" id="PS51257">
    <property type="entry name" value="PROKAR_LIPOPROTEIN"/>
    <property type="match status" value="1"/>
</dbReference>
<keyword evidence="1" id="KW-0472">Membrane</keyword>
<accession>A0A7X3FYX3</accession>
<evidence type="ECO:0000256" key="1">
    <source>
        <dbReference type="SAM" id="Phobius"/>
    </source>
</evidence>
<protein>
    <recommendedName>
        <fullName evidence="5">PEP-CTERM sorting domain-containing protein</fullName>
    </recommendedName>
</protein>